<evidence type="ECO:0000256" key="7">
    <source>
        <dbReference type="PIRNR" id="PIRNR000535"/>
    </source>
</evidence>
<comment type="catalytic activity">
    <reaction evidence="6 8">
        <text>beta-D-fructose 1-phosphate + ATP = beta-D-fructose 1,6-bisphosphate + ADP + H(+)</text>
        <dbReference type="Rhea" id="RHEA:14213"/>
        <dbReference type="ChEBI" id="CHEBI:15378"/>
        <dbReference type="ChEBI" id="CHEBI:30616"/>
        <dbReference type="ChEBI" id="CHEBI:32966"/>
        <dbReference type="ChEBI" id="CHEBI:138881"/>
        <dbReference type="ChEBI" id="CHEBI:456216"/>
        <dbReference type="EC" id="2.7.1.56"/>
    </reaction>
</comment>
<dbReference type="InterPro" id="IPR029056">
    <property type="entry name" value="Ribokinase-like"/>
</dbReference>
<dbReference type="InterPro" id="IPR022463">
    <property type="entry name" value="1-PFruKinase"/>
</dbReference>
<dbReference type="NCBIfam" id="TIGR03168">
    <property type="entry name" value="1-PFK"/>
    <property type="match status" value="1"/>
</dbReference>
<keyword evidence="4 8" id="KW-0418">Kinase</keyword>
<evidence type="ECO:0000256" key="4">
    <source>
        <dbReference type="ARBA" id="ARBA00022777"/>
    </source>
</evidence>
<dbReference type="PROSITE" id="PS00584">
    <property type="entry name" value="PFKB_KINASES_2"/>
    <property type="match status" value="1"/>
</dbReference>
<evidence type="ECO:0000256" key="3">
    <source>
        <dbReference type="ARBA" id="ARBA00022741"/>
    </source>
</evidence>
<name>A0ABV8CLN2_9GAMM</name>
<gene>
    <name evidence="10" type="primary">pfkB</name>
    <name evidence="10" type="ORF">ACFOSS_06315</name>
</gene>
<dbReference type="EMBL" id="JBHSAF010000005">
    <property type="protein sequence ID" value="MFC3913081.1"/>
    <property type="molecule type" value="Genomic_DNA"/>
</dbReference>
<dbReference type="PROSITE" id="PS00583">
    <property type="entry name" value="PFKB_KINASES_1"/>
    <property type="match status" value="1"/>
</dbReference>
<organism evidence="10 11">
    <name type="scientific">Pseudaeromonas sharmana</name>
    <dbReference type="NCBI Taxonomy" id="328412"/>
    <lineage>
        <taxon>Bacteria</taxon>
        <taxon>Pseudomonadati</taxon>
        <taxon>Pseudomonadota</taxon>
        <taxon>Gammaproteobacteria</taxon>
        <taxon>Aeromonadales</taxon>
        <taxon>Aeromonadaceae</taxon>
        <taxon>Pseudaeromonas</taxon>
    </lineage>
</organism>
<keyword evidence="3 8" id="KW-0547">Nucleotide-binding</keyword>
<evidence type="ECO:0000313" key="11">
    <source>
        <dbReference type="Proteomes" id="UP001595692"/>
    </source>
</evidence>
<dbReference type="PIRSF" id="PIRSF000535">
    <property type="entry name" value="1PFK/6PFK/LacC"/>
    <property type="match status" value="1"/>
</dbReference>
<evidence type="ECO:0000256" key="5">
    <source>
        <dbReference type="ARBA" id="ARBA00022840"/>
    </source>
</evidence>
<keyword evidence="5 8" id="KW-0067">ATP-binding</keyword>
<sequence>MSHYSPAPLLTLTPNPALDLTGHLDLLQPGVVNLMNAGHLHPAGKGINVARVLKDLGAHVRVGGFLGAENQAPFHALCQEQALEDAFLVVPGATRINVKLVEQDGRVTDLNFPGVEVGEPELQRFEQQLLTLCHGVDYVVLAGSLPRGVSPQRMQTWLGALREAGKRVLFDSSGAALAAGLEARPWLIKPNEHELADWAGEPLADGEALMAAAEALQARYQIEHVVVSRGADGVLWLAGDTWWRACPPRMQVVSTVGAGDSMVAGFAWGLNQHWDPEQTLRLASAVSALAVTQIGVGIADHKQLADMMASIQVARIR</sequence>
<dbReference type="Gene3D" id="3.40.1190.20">
    <property type="match status" value="1"/>
</dbReference>
<comment type="caution">
    <text evidence="10">The sequence shown here is derived from an EMBL/GenBank/DDBJ whole genome shotgun (WGS) entry which is preliminary data.</text>
</comment>
<keyword evidence="2 7" id="KW-0808">Transferase</keyword>
<evidence type="ECO:0000256" key="2">
    <source>
        <dbReference type="ARBA" id="ARBA00022679"/>
    </source>
</evidence>
<dbReference type="NCBIfam" id="TIGR03828">
    <property type="entry name" value="pfkB"/>
    <property type="match status" value="1"/>
</dbReference>
<dbReference type="SUPFAM" id="SSF53613">
    <property type="entry name" value="Ribokinase-like"/>
    <property type="match status" value="1"/>
</dbReference>
<dbReference type="InterPro" id="IPR017583">
    <property type="entry name" value="Tagatose/fructose_Pkinase"/>
</dbReference>
<evidence type="ECO:0000256" key="6">
    <source>
        <dbReference type="ARBA" id="ARBA00047745"/>
    </source>
</evidence>
<accession>A0ABV8CLN2</accession>
<reference evidence="11" key="1">
    <citation type="journal article" date="2019" name="Int. J. Syst. Evol. Microbiol.">
        <title>The Global Catalogue of Microorganisms (GCM) 10K type strain sequencing project: providing services to taxonomists for standard genome sequencing and annotation.</title>
        <authorList>
            <consortium name="The Broad Institute Genomics Platform"/>
            <consortium name="The Broad Institute Genome Sequencing Center for Infectious Disease"/>
            <person name="Wu L."/>
            <person name="Ma J."/>
        </authorList>
    </citation>
    <scope>NUCLEOTIDE SEQUENCE [LARGE SCALE GENOMIC DNA]</scope>
    <source>
        <strain evidence="11">CCUG 54939</strain>
    </source>
</reference>
<dbReference type="PANTHER" id="PTHR46566">
    <property type="entry name" value="1-PHOSPHOFRUCTOKINASE-RELATED"/>
    <property type="match status" value="1"/>
</dbReference>
<dbReference type="GO" id="GO:0008662">
    <property type="term" value="F:1-phosphofructokinase activity"/>
    <property type="evidence" value="ECO:0007669"/>
    <property type="project" value="UniProtKB-EC"/>
</dbReference>
<dbReference type="RefSeq" id="WP_377151316.1">
    <property type="nucleotide sequence ID" value="NZ_JBHSAF010000005.1"/>
</dbReference>
<comment type="similarity">
    <text evidence="1 7 8">Belongs to the carbohydrate kinase PfkB family.</text>
</comment>
<dbReference type="InterPro" id="IPR002173">
    <property type="entry name" value="Carboh/pur_kinase_PfkB_CS"/>
</dbReference>
<evidence type="ECO:0000256" key="8">
    <source>
        <dbReference type="RuleBase" id="RU369061"/>
    </source>
</evidence>
<comment type="function">
    <text evidence="8">Catalyzes the ATP-dependent phosphorylation of fructose-l-phosphate to fructose-l,6-bisphosphate.</text>
</comment>
<evidence type="ECO:0000313" key="10">
    <source>
        <dbReference type="EMBL" id="MFC3913081.1"/>
    </source>
</evidence>
<dbReference type="CDD" id="cd01164">
    <property type="entry name" value="FruK_PfkB_like"/>
    <property type="match status" value="1"/>
</dbReference>
<evidence type="ECO:0000259" key="9">
    <source>
        <dbReference type="Pfam" id="PF00294"/>
    </source>
</evidence>
<protein>
    <recommendedName>
        <fullName evidence="7">Phosphofructokinase</fullName>
    </recommendedName>
</protein>
<dbReference type="Pfam" id="PF00294">
    <property type="entry name" value="PfkB"/>
    <property type="match status" value="1"/>
</dbReference>
<dbReference type="PANTHER" id="PTHR46566:SF5">
    <property type="entry name" value="1-PHOSPHOFRUCTOKINASE"/>
    <property type="match status" value="1"/>
</dbReference>
<keyword evidence="11" id="KW-1185">Reference proteome</keyword>
<dbReference type="Proteomes" id="UP001595692">
    <property type="component" value="Unassembled WGS sequence"/>
</dbReference>
<feature type="domain" description="Carbohydrate kinase PfkB" evidence="9">
    <location>
        <begin position="24"/>
        <end position="298"/>
    </location>
</feature>
<evidence type="ECO:0000256" key="1">
    <source>
        <dbReference type="ARBA" id="ARBA00010688"/>
    </source>
</evidence>
<proteinExistence type="inferred from homology"/>
<dbReference type="InterPro" id="IPR011611">
    <property type="entry name" value="PfkB_dom"/>
</dbReference>